<dbReference type="PANTHER" id="PTHR32322">
    <property type="entry name" value="INNER MEMBRANE TRANSPORTER"/>
    <property type="match status" value="1"/>
</dbReference>
<dbReference type="SUPFAM" id="SSF103481">
    <property type="entry name" value="Multidrug resistance efflux transporter EmrE"/>
    <property type="match status" value="2"/>
</dbReference>
<evidence type="ECO:0000313" key="8">
    <source>
        <dbReference type="EMBL" id="NGO78167.1"/>
    </source>
</evidence>
<organism evidence="8 9">
    <name type="scientific">Streptomyces mesophilus</name>
    <dbReference type="NCBI Taxonomy" id="1775132"/>
    <lineage>
        <taxon>Bacteria</taxon>
        <taxon>Bacillati</taxon>
        <taxon>Actinomycetota</taxon>
        <taxon>Actinomycetes</taxon>
        <taxon>Kitasatosporales</taxon>
        <taxon>Streptomycetaceae</taxon>
        <taxon>Streptomyces</taxon>
    </lineage>
</organism>
<gene>
    <name evidence="8" type="ORF">G6045_21225</name>
</gene>
<feature type="transmembrane region" description="Helical" evidence="6">
    <location>
        <begin position="107"/>
        <end position="127"/>
    </location>
</feature>
<dbReference type="PANTHER" id="PTHR32322:SF2">
    <property type="entry name" value="EAMA DOMAIN-CONTAINING PROTEIN"/>
    <property type="match status" value="1"/>
</dbReference>
<name>A0A6G4XMW9_9ACTN</name>
<proteinExistence type="inferred from homology"/>
<dbReference type="Gene3D" id="1.10.3730.20">
    <property type="match status" value="1"/>
</dbReference>
<accession>A0A6G4XMW9</accession>
<dbReference type="InterPro" id="IPR000620">
    <property type="entry name" value="EamA_dom"/>
</dbReference>
<dbReference type="EMBL" id="JAAKZW010000091">
    <property type="protein sequence ID" value="NGO78167.1"/>
    <property type="molecule type" value="Genomic_DNA"/>
</dbReference>
<feature type="transmembrane region" description="Helical" evidence="6">
    <location>
        <begin position="256"/>
        <end position="274"/>
    </location>
</feature>
<comment type="similarity">
    <text evidence="2">Belongs to the EamA transporter family.</text>
</comment>
<comment type="subcellular location">
    <subcellularLocation>
        <location evidence="1">Membrane</location>
        <topology evidence="1">Multi-pass membrane protein</topology>
    </subcellularLocation>
</comment>
<dbReference type="GO" id="GO:0016020">
    <property type="term" value="C:membrane"/>
    <property type="evidence" value="ECO:0007669"/>
    <property type="project" value="UniProtKB-SubCell"/>
</dbReference>
<sequence>MTPRPVKPAAPKARSLAVGGTVALILATALAPMAWGTTYAVTTEFLPPDHPLFAALLRSLPGGLLLVLFTRALPHGAWWWKAAVLGVLNIGAFYPLLFLTAELLPGGVAATLGAVQPLIVAGLAVGVLRERPSLWRIGWAVAGAVGVGLVVLGPAAGLGLAGVGAGLLGTASMALGVVLTKHWRAPAGVGPVAMTGWQLTAGGLFLVPLTALFEGAPPQIDGQAVLGYLWLGTVGGFIAHSLWLRGIRRLPVTATALLVLLSPVVAAVIGALVLDESFTGWQIVGLALALGALVAGQLSPRSPRPQVPRLR</sequence>
<feature type="transmembrane region" description="Helical" evidence="6">
    <location>
        <begin position="192"/>
        <end position="213"/>
    </location>
</feature>
<dbReference type="Proteomes" id="UP000481109">
    <property type="component" value="Unassembled WGS sequence"/>
</dbReference>
<evidence type="ECO:0000256" key="5">
    <source>
        <dbReference type="ARBA" id="ARBA00023136"/>
    </source>
</evidence>
<feature type="transmembrane region" description="Helical" evidence="6">
    <location>
        <begin position="158"/>
        <end position="180"/>
    </location>
</feature>
<feature type="transmembrane region" description="Helical" evidence="6">
    <location>
        <begin position="52"/>
        <end position="70"/>
    </location>
</feature>
<evidence type="ECO:0000259" key="7">
    <source>
        <dbReference type="Pfam" id="PF00892"/>
    </source>
</evidence>
<comment type="caution">
    <text evidence="8">The sequence shown here is derived from an EMBL/GenBank/DDBJ whole genome shotgun (WGS) entry which is preliminary data.</text>
</comment>
<evidence type="ECO:0000256" key="2">
    <source>
        <dbReference type="ARBA" id="ARBA00007362"/>
    </source>
</evidence>
<dbReference type="Pfam" id="PF00892">
    <property type="entry name" value="EamA"/>
    <property type="match status" value="2"/>
</dbReference>
<evidence type="ECO:0000256" key="4">
    <source>
        <dbReference type="ARBA" id="ARBA00022989"/>
    </source>
</evidence>
<dbReference type="InterPro" id="IPR050638">
    <property type="entry name" value="AA-Vitamin_Transporters"/>
</dbReference>
<evidence type="ECO:0000256" key="6">
    <source>
        <dbReference type="SAM" id="Phobius"/>
    </source>
</evidence>
<protein>
    <submittedName>
        <fullName evidence="8">EamA family transporter</fullName>
    </submittedName>
</protein>
<reference evidence="8 9" key="1">
    <citation type="submission" date="2020-02" db="EMBL/GenBank/DDBJ databases">
        <title>Whole-genome analyses of novel actinobacteria.</title>
        <authorList>
            <person name="Sahin N."/>
            <person name="Tokatli A."/>
        </authorList>
    </citation>
    <scope>NUCLEOTIDE SEQUENCE [LARGE SCALE GENOMIC DNA]</scope>
    <source>
        <strain evidence="8 9">YC504</strain>
    </source>
</reference>
<feature type="transmembrane region" description="Helical" evidence="6">
    <location>
        <begin position="225"/>
        <end position="244"/>
    </location>
</feature>
<feature type="domain" description="EamA" evidence="7">
    <location>
        <begin position="25"/>
        <end position="151"/>
    </location>
</feature>
<keyword evidence="3 6" id="KW-0812">Transmembrane</keyword>
<feature type="transmembrane region" description="Helical" evidence="6">
    <location>
        <begin position="134"/>
        <end position="152"/>
    </location>
</feature>
<evidence type="ECO:0000256" key="3">
    <source>
        <dbReference type="ARBA" id="ARBA00022692"/>
    </source>
</evidence>
<keyword evidence="9" id="KW-1185">Reference proteome</keyword>
<dbReference type="InterPro" id="IPR037185">
    <property type="entry name" value="EmrE-like"/>
</dbReference>
<keyword evidence="5 6" id="KW-0472">Membrane</keyword>
<dbReference type="RefSeq" id="WP_165333636.1">
    <property type="nucleotide sequence ID" value="NZ_JAAKZW010000091.1"/>
</dbReference>
<evidence type="ECO:0000313" key="9">
    <source>
        <dbReference type="Proteomes" id="UP000481109"/>
    </source>
</evidence>
<feature type="domain" description="EamA" evidence="7">
    <location>
        <begin position="162"/>
        <end position="294"/>
    </location>
</feature>
<keyword evidence="4 6" id="KW-1133">Transmembrane helix</keyword>
<dbReference type="AlphaFoldDB" id="A0A6G4XMW9"/>
<feature type="transmembrane region" description="Helical" evidence="6">
    <location>
        <begin position="82"/>
        <end position="101"/>
    </location>
</feature>
<evidence type="ECO:0000256" key="1">
    <source>
        <dbReference type="ARBA" id="ARBA00004141"/>
    </source>
</evidence>
<feature type="transmembrane region" description="Helical" evidence="6">
    <location>
        <begin position="280"/>
        <end position="299"/>
    </location>
</feature>